<protein>
    <submittedName>
        <fullName evidence="1">Type II toxin-antitoxin system RelE/ParE family toxin</fullName>
    </submittedName>
</protein>
<dbReference type="Pfam" id="PF05973">
    <property type="entry name" value="Gp49"/>
    <property type="match status" value="1"/>
</dbReference>
<sequence length="122" mass="14519">MKKPEFEFYQRPNSHTEFIEFLQTLPEKDRVKLVATIANVQDQGLIVARKMKWIKKIDDNLFELRSKTGNNIQCGLYFHVTGTNYQITHGFTKKAQKTPSYEIQHALEIRAEYWKEHNHDQH</sequence>
<evidence type="ECO:0000313" key="2">
    <source>
        <dbReference type="Proteomes" id="UP001597188"/>
    </source>
</evidence>
<dbReference type="EMBL" id="JBHTOJ010000009">
    <property type="protein sequence ID" value="MFD1420101.1"/>
    <property type="molecule type" value="Genomic_DNA"/>
</dbReference>
<dbReference type="Proteomes" id="UP001597188">
    <property type="component" value="Unassembled WGS sequence"/>
</dbReference>
<comment type="caution">
    <text evidence="1">The sequence shown here is derived from an EMBL/GenBank/DDBJ whole genome shotgun (WGS) entry which is preliminary data.</text>
</comment>
<name>A0ABW4BY05_9LACO</name>
<organism evidence="1 2">
    <name type="scientific">Lactiplantibacillus songbeiensis</name>
    <dbReference type="NCBI Taxonomy" id="2559920"/>
    <lineage>
        <taxon>Bacteria</taxon>
        <taxon>Bacillati</taxon>
        <taxon>Bacillota</taxon>
        <taxon>Bacilli</taxon>
        <taxon>Lactobacillales</taxon>
        <taxon>Lactobacillaceae</taxon>
        <taxon>Lactiplantibacillus</taxon>
    </lineage>
</organism>
<reference evidence="2" key="1">
    <citation type="journal article" date="2019" name="Int. J. Syst. Evol. Microbiol.">
        <title>The Global Catalogue of Microorganisms (GCM) 10K type strain sequencing project: providing services to taxonomists for standard genome sequencing and annotation.</title>
        <authorList>
            <consortium name="The Broad Institute Genomics Platform"/>
            <consortium name="The Broad Institute Genome Sequencing Center for Infectious Disease"/>
            <person name="Wu L."/>
            <person name="Ma J."/>
        </authorList>
    </citation>
    <scope>NUCLEOTIDE SEQUENCE [LARGE SCALE GENOMIC DNA]</scope>
    <source>
        <strain evidence="2">CCM 8931</strain>
    </source>
</reference>
<dbReference type="InterPro" id="IPR009241">
    <property type="entry name" value="HigB-like"/>
</dbReference>
<gene>
    <name evidence="1" type="ORF">ACFQ5L_03875</name>
</gene>
<proteinExistence type="predicted"/>
<accession>A0ABW4BY05</accession>
<evidence type="ECO:0000313" key="1">
    <source>
        <dbReference type="EMBL" id="MFD1420101.1"/>
    </source>
</evidence>
<dbReference type="RefSeq" id="WP_137634290.1">
    <property type="nucleotide sequence ID" value="NZ_BJDL01000008.1"/>
</dbReference>
<keyword evidence="2" id="KW-1185">Reference proteome</keyword>